<evidence type="ECO:0000313" key="2">
    <source>
        <dbReference type="Proteomes" id="UP001197974"/>
    </source>
</evidence>
<protein>
    <submittedName>
        <fullName evidence="1">YqhG family protein</fullName>
    </submittedName>
</protein>
<evidence type="ECO:0000313" key="1">
    <source>
        <dbReference type="EMBL" id="WLR43910.1"/>
    </source>
</evidence>
<accession>A0ABY9K258</accession>
<reference evidence="1 2" key="1">
    <citation type="submission" date="2023-06" db="EMBL/GenBank/DDBJ databases">
        <title>Five Gram-positive bacteria isolated from mangrove sediments in Shenzhen, Guangdong, China.</title>
        <authorList>
            <person name="Yu S."/>
            <person name="Zheng W."/>
            <person name="Huang Y."/>
        </authorList>
    </citation>
    <scope>NUCLEOTIDE SEQUENCE [LARGE SCALE GENOMIC DNA]</scope>
    <source>
        <strain evidence="1 2">SaN35-3</strain>
    </source>
</reference>
<dbReference type="Pfam" id="PF11079">
    <property type="entry name" value="YqhG"/>
    <property type="match status" value="1"/>
</dbReference>
<proteinExistence type="predicted"/>
<dbReference type="InterPro" id="IPR024562">
    <property type="entry name" value="YqhG"/>
</dbReference>
<sequence length="267" mass="31420">MKQTEIHQYLLQFFKANDCNVIEQTDGSLAVQLTIDMDKQLMNRPFYWHYVEKTGGVPQPKKLILKTNHQNEDGELIHFGSPRLEQMFNATKQLGRYIRMYETIQNKHENIPLQPWLNVNVVISYICDKKKQRSLSLGLNLINGIIVEEFFNQLHSISLTPKIPNFCFTTPGLIKPKSGLVRLQKYIEDNLRKESDTWAKEALQRWQQDLSLLEHFYEEVDEKPEEYQVEKKSLQKLYDPHIEVSVQNGGIFYLSERFHQLLFTSTS</sequence>
<gene>
    <name evidence="1" type="ORF">LC087_07290</name>
</gene>
<dbReference type="RefSeq" id="WP_226539977.1">
    <property type="nucleotide sequence ID" value="NZ_CP129013.1"/>
</dbReference>
<name>A0ABY9K258_9BACI</name>
<keyword evidence="2" id="KW-1185">Reference proteome</keyword>
<organism evidence="1 2">
    <name type="scientific">Bacillus carboniphilus</name>
    <dbReference type="NCBI Taxonomy" id="86663"/>
    <lineage>
        <taxon>Bacteria</taxon>
        <taxon>Bacillati</taxon>
        <taxon>Bacillota</taxon>
        <taxon>Bacilli</taxon>
        <taxon>Bacillales</taxon>
        <taxon>Bacillaceae</taxon>
        <taxon>Bacillus</taxon>
    </lineage>
</organism>
<dbReference type="EMBL" id="CP129013">
    <property type="protein sequence ID" value="WLR43910.1"/>
    <property type="molecule type" value="Genomic_DNA"/>
</dbReference>
<dbReference type="Proteomes" id="UP001197974">
    <property type="component" value="Chromosome"/>
</dbReference>